<protein>
    <submittedName>
        <fullName evidence="3">HNH endonuclease</fullName>
    </submittedName>
</protein>
<keyword evidence="3" id="KW-0378">Hydrolase</keyword>
<name>A0A9D2QCK5_9CORY</name>
<feature type="compositionally biased region" description="Basic and acidic residues" evidence="1">
    <location>
        <begin position="97"/>
        <end position="109"/>
    </location>
</feature>
<gene>
    <name evidence="3" type="ORF">H9751_05985</name>
</gene>
<dbReference type="Pfam" id="PF01844">
    <property type="entry name" value="HNH"/>
    <property type="match status" value="1"/>
</dbReference>
<evidence type="ECO:0000313" key="3">
    <source>
        <dbReference type="EMBL" id="HJC85081.1"/>
    </source>
</evidence>
<feature type="region of interest" description="Disordered" evidence="1">
    <location>
        <begin position="81"/>
        <end position="169"/>
    </location>
</feature>
<organism evidence="3 4">
    <name type="scientific">Candidatus Corynebacterium faecigallinarum</name>
    <dbReference type="NCBI Taxonomy" id="2838528"/>
    <lineage>
        <taxon>Bacteria</taxon>
        <taxon>Bacillati</taxon>
        <taxon>Actinomycetota</taxon>
        <taxon>Actinomycetes</taxon>
        <taxon>Mycobacteriales</taxon>
        <taxon>Corynebacteriaceae</taxon>
        <taxon>Corynebacterium</taxon>
    </lineage>
</organism>
<dbReference type="SMART" id="SM00507">
    <property type="entry name" value="HNHc"/>
    <property type="match status" value="1"/>
</dbReference>
<feature type="domain" description="HNH nuclease" evidence="2">
    <location>
        <begin position="12"/>
        <end position="63"/>
    </location>
</feature>
<comment type="caution">
    <text evidence="3">The sequence shown here is derived from an EMBL/GenBank/DDBJ whole genome shotgun (WGS) entry which is preliminary data.</text>
</comment>
<dbReference type="GO" id="GO:0008270">
    <property type="term" value="F:zinc ion binding"/>
    <property type="evidence" value="ECO:0007669"/>
    <property type="project" value="InterPro"/>
</dbReference>
<feature type="compositionally biased region" description="Low complexity" evidence="1">
    <location>
        <begin position="145"/>
        <end position="162"/>
    </location>
</feature>
<evidence type="ECO:0000256" key="1">
    <source>
        <dbReference type="SAM" id="MobiDB-lite"/>
    </source>
</evidence>
<evidence type="ECO:0000259" key="2">
    <source>
        <dbReference type="SMART" id="SM00507"/>
    </source>
</evidence>
<evidence type="ECO:0000313" key="4">
    <source>
        <dbReference type="Proteomes" id="UP000823858"/>
    </source>
</evidence>
<keyword evidence="3" id="KW-0540">Nuclease</keyword>
<dbReference type="AlphaFoldDB" id="A0A9D2QCK5"/>
<sequence length="169" mass="18976">MRTVSPAGLGRPVSRTSRRGRHQFSPGTDSAPAYCHVHHIDGWSEGGMTDLDNLTLVSPAMHAQVDDSRTDENRWWTRVARRDSGRRVDWIPPVTESSDREPQHNDHPTVWRNPGNALRREVRDALDDDAPDHDNPDRDIPAPPTQTRTTRTTTARTTAVQTMSPETDG</sequence>
<proteinExistence type="predicted"/>
<feature type="region of interest" description="Disordered" evidence="1">
    <location>
        <begin position="1"/>
        <end position="30"/>
    </location>
</feature>
<dbReference type="InterPro" id="IPR002711">
    <property type="entry name" value="HNH"/>
</dbReference>
<dbReference type="InterPro" id="IPR003615">
    <property type="entry name" value="HNH_nuc"/>
</dbReference>
<dbReference type="GO" id="GO:0004519">
    <property type="term" value="F:endonuclease activity"/>
    <property type="evidence" value="ECO:0007669"/>
    <property type="project" value="UniProtKB-KW"/>
</dbReference>
<accession>A0A9D2QCK5</accession>
<reference evidence="3" key="1">
    <citation type="journal article" date="2021" name="PeerJ">
        <title>Extensive microbial diversity within the chicken gut microbiome revealed by metagenomics and culture.</title>
        <authorList>
            <person name="Gilroy R."/>
            <person name="Ravi A."/>
            <person name="Getino M."/>
            <person name="Pursley I."/>
            <person name="Horton D.L."/>
            <person name="Alikhan N.F."/>
            <person name="Baker D."/>
            <person name="Gharbi K."/>
            <person name="Hall N."/>
            <person name="Watson M."/>
            <person name="Adriaenssens E.M."/>
            <person name="Foster-Nyarko E."/>
            <person name="Jarju S."/>
            <person name="Secka A."/>
            <person name="Antonio M."/>
            <person name="Oren A."/>
            <person name="Chaudhuri R.R."/>
            <person name="La Ragione R."/>
            <person name="Hildebrand F."/>
            <person name="Pallen M.J."/>
        </authorList>
    </citation>
    <scope>NUCLEOTIDE SEQUENCE</scope>
    <source>
        <strain evidence="3">ChiHjej13B12-4958</strain>
    </source>
</reference>
<dbReference type="GO" id="GO:0003676">
    <property type="term" value="F:nucleic acid binding"/>
    <property type="evidence" value="ECO:0007669"/>
    <property type="project" value="InterPro"/>
</dbReference>
<dbReference type="CDD" id="cd00085">
    <property type="entry name" value="HNHc"/>
    <property type="match status" value="1"/>
</dbReference>
<dbReference type="Proteomes" id="UP000823858">
    <property type="component" value="Unassembled WGS sequence"/>
</dbReference>
<reference evidence="3" key="2">
    <citation type="submission" date="2021-04" db="EMBL/GenBank/DDBJ databases">
        <authorList>
            <person name="Gilroy R."/>
        </authorList>
    </citation>
    <scope>NUCLEOTIDE SEQUENCE</scope>
    <source>
        <strain evidence="3">ChiHjej13B12-4958</strain>
    </source>
</reference>
<keyword evidence="3" id="KW-0255">Endonuclease</keyword>
<dbReference type="EMBL" id="DWVP01000014">
    <property type="protein sequence ID" value="HJC85081.1"/>
    <property type="molecule type" value="Genomic_DNA"/>
</dbReference>